<sequence length="171" mass="20159">MIIPFIPIHILEEERTRREHEDYINGMEMLFTINPRPHNPTNDNINIESFSLFPNQENKPRQEEIDIFSVTNDVLPPSDDDSDDEVDVDDLHVDNVIQNSEHEYSENEDSDLDNPLLSLPPPEPLDKEFDFEIEKEILVMRKLIVKFECIDARMKFDVENDVFKLIMLLFT</sequence>
<protein>
    <recommendedName>
        <fullName evidence="2">Reverse transcriptase domain-containing protein</fullName>
    </recommendedName>
</protein>
<name>A0A699R373_TANCI</name>
<dbReference type="EMBL" id="BKCJ011060697">
    <property type="protein sequence ID" value="GFC77361.1"/>
    <property type="molecule type" value="Genomic_DNA"/>
</dbReference>
<organism evidence="1">
    <name type="scientific">Tanacetum cinerariifolium</name>
    <name type="common">Dalmatian daisy</name>
    <name type="synonym">Chrysanthemum cinerariifolium</name>
    <dbReference type="NCBI Taxonomy" id="118510"/>
    <lineage>
        <taxon>Eukaryota</taxon>
        <taxon>Viridiplantae</taxon>
        <taxon>Streptophyta</taxon>
        <taxon>Embryophyta</taxon>
        <taxon>Tracheophyta</taxon>
        <taxon>Spermatophyta</taxon>
        <taxon>Magnoliopsida</taxon>
        <taxon>eudicotyledons</taxon>
        <taxon>Gunneridae</taxon>
        <taxon>Pentapetalae</taxon>
        <taxon>asterids</taxon>
        <taxon>campanulids</taxon>
        <taxon>Asterales</taxon>
        <taxon>Asteraceae</taxon>
        <taxon>Asteroideae</taxon>
        <taxon>Anthemideae</taxon>
        <taxon>Anthemidinae</taxon>
        <taxon>Tanacetum</taxon>
    </lineage>
</organism>
<comment type="caution">
    <text evidence="1">The sequence shown here is derived from an EMBL/GenBank/DDBJ whole genome shotgun (WGS) entry which is preliminary data.</text>
</comment>
<reference evidence="1" key="1">
    <citation type="journal article" date="2019" name="Sci. Rep.">
        <title>Draft genome of Tanacetum cinerariifolium, the natural source of mosquito coil.</title>
        <authorList>
            <person name="Yamashiro T."/>
            <person name="Shiraishi A."/>
            <person name="Satake H."/>
            <person name="Nakayama K."/>
        </authorList>
    </citation>
    <scope>NUCLEOTIDE SEQUENCE</scope>
</reference>
<evidence type="ECO:0008006" key="2">
    <source>
        <dbReference type="Google" id="ProtNLM"/>
    </source>
</evidence>
<dbReference type="AlphaFoldDB" id="A0A699R373"/>
<proteinExistence type="predicted"/>
<accession>A0A699R373</accession>
<gene>
    <name evidence="1" type="ORF">Tci_849331</name>
</gene>
<evidence type="ECO:0000313" key="1">
    <source>
        <dbReference type="EMBL" id="GFC77361.1"/>
    </source>
</evidence>